<dbReference type="HOGENOM" id="CLU_1458490_0_0_9"/>
<gene>
    <name evidence="2" type="ORF">IIC_06192</name>
</gene>
<feature type="transmembrane region" description="Helical" evidence="1">
    <location>
        <begin position="35"/>
        <end position="66"/>
    </location>
</feature>
<feature type="transmembrane region" description="Helical" evidence="1">
    <location>
        <begin position="6"/>
        <end position="23"/>
    </location>
</feature>
<keyword evidence="1" id="KW-0812">Transmembrane</keyword>
<sequence>MSLTILSILGLLFFISITVYKLLKKVRTPEDEKDMNTFSLIIGHIAIITLITVPILLITFLFYLMFKGMNSFFSNLITFDNIGTLVISSVFLIIFLTFNSFITYPLLNMLIYAITKNNNNLLSAILYITFRILIDTIGIYLILNNNSKITLNSLVIPIAISIFFILIDYFLNNINQLKKENINNNYK</sequence>
<dbReference type="Proteomes" id="UP000014040">
    <property type="component" value="Unassembled WGS sequence"/>
</dbReference>
<feature type="transmembrane region" description="Helical" evidence="1">
    <location>
        <begin position="124"/>
        <end position="143"/>
    </location>
</feature>
<evidence type="ECO:0000256" key="1">
    <source>
        <dbReference type="SAM" id="Phobius"/>
    </source>
</evidence>
<keyword evidence="1" id="KW-0472">Membrane</keyword>
<proteinExistence type="predicted"/>
<dbReference type="AlphaFoldDB" id="R8GWQ9"/>
<comment type="caution">
    <text evidence="2">The sequence shown here is derived from an EMBL/GenBank/DDBJ whole genome shotgun (WGS) entry which is preliminary data.</text>
</comment>
<feature type="transmembrane region" description="Helical" evidence="1">
    <location>
        <begin position="149"/>
        <end position="171"/>
    </location>
</feature>
<evidence type="ECO:0000313" key="2">
    <source>
        <dbReference type="EMBL" id="EOO65009.1"/>
    </source>
</evidence>
<organism evidence="2 3">
    <name type="scientific">Bacillus cereus VD021</name>
    <dbReference type="NCBI Taxonomy" id="1053224"/>
    <lineage>
        <taxon>Bacteria</taxon>
        <taxon>Bacillati</taxon>
        <taxon>Bacillota</taxon>
        <taxon>Bacilli</taxon>
        <taxon>Bacillales</taxon>
        <taxon>Bacillaceae</taxon>
        <taxon>Bacillus</taxon>
        <taxon>Bacillus cereus group</taxon>
    </lineage>
</organism>
<reference evidence="2 3" key="1">
    <citation type="submission" date="2012-12" db="EMBL/GenBank/DDBJ databases">
        <title>The Genome Sequence of Bacillus cereus VD021.</title>
        <authorList>
            <consortium name="The Broad Institute Genome Sequencing Platform"/>
            <consortium name="The Broad Institute Genome Sequencing Center for Infectious Disease"/>
            <person name="Feldgarden M."/>
            <person name="Van der Auwera G.A."/>
            <person name="Mahillon J."/>
            <person name="Duprez V."/>
            <person name="Timmery S."/>
            <person name="Mattelet C."/>
            <person name="Dierick K."/>
            <person name="Sun M."/>
            <person name="Yu Z."/>
            <person name="Zhu L."/>
            <person name="Hu X."/>
            <person name="Shank E.B."/>
            <person name="Swiecicka I."/>
            <person name="Hansen B.M."/>
            <person name="Andrup L."/>
            <person name="Walker B."/>
            <person name="Young S.K."/>
            <person name="Zeng Q."/>
            <person name="Gargeya S."/>
            <person name="Fitzgerald M."/>
            <person name="Haas B."/>
            <person name="Abouelleil A."/>
            <person name="Alvarado L."/>
            <person name="Arachchi H.M."/>
            <person name="Berlin A.M."/>
            <person name="Chapman S.B."/>
            <person name="Dewar J."/>
            <person name="Goldberg J."/>
            <person name="Griggs A."/>
            <person name="Gujja S."/>
            <person name="Hansen M."/>
            <person name="Howarth C."/>
            <person name="Imamovic A."/>
            <person name="Larimer J."/>
            <person name="McCowan C."/>
            <person name="Murphy C."/>
            <person name="Neiman D."/>
            <person name="Pearson M."/>
            <person name="Priest M."/>
            <person name="Roberts A."/>
            <person name="Saif S."/>
            <person name="Shea T."/>
            <person name="Sisk P."/>
            <person name="Sykes S."/>
            <person name="Wortman J."/>
            <person name="Nusbaum C."/>
            <person name="Birren B."/>
        </authorList>
    </citation>
    <scope>NUCLEOTIDE SEQUENCE [LARGE SCALE GENOMIC DNA]</scope>
    <source>
        <strain evidence="2 3">VD021</strain>
    </source>
</reference>
<name>R8GWQ9_BACCE</name>
<keyword evidence="1" id="KW-1133">Transmembrane helix</keyword>
<dbReference type="EMBL" id="AHES01000088">
    <property type="protein sequence ID" value="EOO65009.1"/>
    <property type="molecule type" value="Genomic_DNA"/>
</dbReference>
<evidence type="ECO:0000313" key="3">
    <source>
        <dbReference type="Proteomes" id="UP000014040"/>
    </source>
</evidence>
<dbReference type="PATRIC" id="fig|1053224.3.peg.6201"/>
<accession>R8GWQ9</accession>
<feature type="transmembrane region" description="Helical" evidence="1">
    <location>
        <begin position="86"/>
        <end position="112"/>
    </location>
</feature>
<protein>
    <submittedName>
        <fullName evidence="2">Uncharacterized protein</fullName>
    </submittedName>
</protein>
<dbReference type="RefSeq" id="WP_016101423.1">
    <property type="nucleotide sequence ID" value="NZ_KB976278.1"/>
</dbReference>